<feature type="domain" description="HAMP" evidence="11">
    <location>
        <begin position="310"/>
        <end position="364"/>
    </location>
</feature>
<dbReference type="CDD" id="cd06225">
    <property type="entry name" value="HAMP"/>
    <property type="match status" value="1"/>
</dbReference>
<sequence>MTILKRMSLWLSLTILSLTALGVIIATTQTSNRINSALELEKASVTQAVEDMLTITDRLMSNQVAASLATLNHLVDSQGGLDVGNPVQVGEHQVPDLILAGTALANSVQLVDLHSQLQGGTATIFSRQGDQFIRIATNVQTSQGQRATGTHLDSSTQAYQTVMRGDTYSGQVNILGQSYITAYQPVFNSRNQIIGILYVGYLANFNELEQYIADARILNNGFVALRDDRGTIRLHSSHLNSNEVTRIVNSSANEWQLSETPFANWRYDIIVGADNQEISTLMIWQAVRLVIVIIAFGLLLLAIILWLVHHIVLRRINQMNLMIRSIVEEEGDLVQRINSKSPDELGDMGRQFDALLERLRVTIASVATLSEQSHAESAKVAQIAGHSDELAGDQASEVETIATAVHELATTARNVADNTSLAEASAVEISQQIEAMRVMISRLRNQQVNFANESERAEQELTSLTQASDDIARIMEVINSVAEQTNLLALNAAIEAARAGEAGRGFAVVADEVRALASRTQRSTEDIAHLLDSLHRGVKAVGTVILAQSEQSQQSLSAVEEVTEMSETVSQAVDTITGQNAQVASAAEEQNAVSTDVSVRLERLKGQSATVAEQAEETANASNRLSNLIQQVDEQLRRYKV</sequence>
<keyword evidence="13" id="KW-1185">Reference proteome</keyword>
<accession>A0A432WJ37</accession>
<dbReference type="Pfam" id="PF17201">
    <property type="entry name" value="Cache_3-Cache_2"/>
    <property type="match status" value="1"/>
</dbReference>
<dbReference type="RefSeq" id="WP_126798333.1">
    <property type="nucleotide sequence ID" value="NZ_PIPO01000002.1"/>
</dbReference>
<evidence type="ECO:0000256" key="5">
    <source>
        <dbReference type="ARBA" id="ARBA00023224"/>
    </source>
</evidence>
<evidence type="ECO:0000256" key="2">
    <source>
        <dbReference type="ARBA" id="ARBA00022692"/>
    </source>
</evidence>
<dbReference type="SUPFAM" id="SSF58104">
    <property type="entry name" value="Methyl-accepting chemotaxis protein (MCP) signaling domain"/>
    <property type="match status" value="1"/>
</dbReference>
<evidence type="ECO:0000313" key="12">
    <source>
        <dbReference type="EMBL" id="RUO33765.1"/>
    </source>
</evidence>
<dbReference type="Pfam" id="PF00672">
    <property type="entry name" value="HAMP"/>
    <property type="match status" value="1"/>
</dbReference>
<comment type="similarity">
    <text evidence="6">Belongs to the methyl-accepting chemotaxis (MCP) protein family.</text>
</comment>
<gene>
    <name evidence="12" type="ORF">CWE14_04685</name>
</gene>
<dbReference type="Gene3D" id="1.10.287.950">
    <property type="entry name" value="Methyl-accepting chemotaxis protein"/>
    <property type="match status" value="1"/>
</dbReference>
<keyword evidence="2 9" id="KW-0812">Transmembrane</keyword>
<dbReference type="Pfam" id="PF00015">
    <property type="entry name" value="MCPsignal"/>
    <property type="match status" value="1"/>
</dbReference>
<evidence type="ECO:0000259" key="11">
    <source>
        <dbReference type="PROSITE" id="PS50885"/>
    </source>
</evidence>
<comment type="caution">
    <text evidence="12">The sequence shown here is derived from an EMBL/GenBank/DDBJ whole genome shotgun (WGS) entry which is preliminary data.</text>
</comment>
<keyword evidence="5 7" id="KW-0807">Transducer</keyword>
<dbReference type="PROSITE" id="PS50885">
    <property type="entry name" value="HAMP"/>
    <property type="match status" value="1"/>
</dbReference>
<protein>
    <recommendedName>
        <fullName evidence="14">Methyl-accepting chemotaxis protein</fullName>
    </recommendedName>
</protein>
<feature type="domain" description="Methyl-accepting transducer" evidence="10">
    <location>
        <begin position="369"/>
        <end position="605"/>
    </location>
</feature>
<organism evidence="12 13">
    <name type="scientific">Aliidiomarina soli</name>
    <dbReference type="NCBI Taxonomy" id="1928574"/>
    <lineage>
        <taxon>Bacteria</taxon>
        <taxon>Pseudomonadati</taxon>
        <taxon>Pseudomonadota</taxon>
        <taxon>Gammaproteobacteria</taxon>
        <taxon>Alteromonadales</taxon>
        <taxon>Idiomarinaceae</taxon>
        <taxon>Aliidiomarina</taxon>
    </lineage>
</organism>
<proteinExistence type="inferred from homology"/>
<comment type="subcellular location">
    <subcellularLocation>
        <location evidence="1">Membrane</location>
        <topology evidence="1">Multi-pass membrane protein</topology>
    </subcellularLocation>
</comment>
<dbReference type="PANTHER" id="PTHR32089:SF119">
    <property type="entry name" value="METHYL-ACCEPTING CHEMOTAXIS PROTEIN CTPL"/>
    <property type="match status" value="1"/>
</dbReference>
<dbReference type="FunFam" id="1.10.287.950:FF:000001">
    <property type="entry name" value="Methyl-accepting chemotaxis sensory transducer"/>
    <property type="match status" value="1"/>
</dbReference>
<evidence type="ECO:0000256" key="3">
    <source>
        <dbReference type="ARBA" id="ARBA00022989"/>
    </source>
</evidence>
<dbReference type="InterPro" id="IPR004089">
    <property type="entry name" value="MCPsignal_dom"/>
</dbReference>
<evidence type="ECO:0000256" key="6">
    <source>
        <dbReference type="ARBA" id="ARBA00029447"/>
    </source>
</evidence>
<dbReference type="PROSITE" id="PS50111">
    <property type="entry name" value="CHEMOTAXIS_TRANSDUC_2"/>
    <property type="match status" value="1"/>
</dbReference>
<keyword evidence="4 9" id="KW-0472">Membrane</keyword>
<evidence type="ECO:0000256" key="9">
    <source>
        <dbReference type="SAM" id="Phobius"/>
    </source>
</evidence>
<dbReference type="Proteomes" id="UP000287823">
    <property type="component" value="Unassembled WGS sequence"/>
</dbReference>
<dbReference type="InterPro" id="IPR003660">
    <property type="entry name" value="HAMP_dom"/>
</dbReference>
<name>A0A432WJ37_9GAMM</name>
<evidence type="ECO:0000256" key="8">
    <source>
        <dbReference type="SAM" id="Coils"/>
    </source>
</evidence>
<reference evidence="12 13" key="1">
    <citation type="journal article" date="2011" name="Front. Microbiol.">
        <title>Genomic signatures of strain selection and enhancement in Bacillus atrophaeus var. globigii, a historical biowarfare simulant.</title>
        <authorList>
            <person name="Gibbons H.S."/>
            <person name="Broomall S.M."/>
            <person name="McNew L.A."/>
            <person name="Daligault H."/>
            <person name="Chapman C."/>
            <person name="Bruce D."/>
            <person name="Karavis M."/>
            <person name="Krepps M."/>
            <person name="McGregor P.A."/>
            <person name="Hong C."/>
            <person name="Park K.H."/>
            <person name="Akmal A."/>
            <person name="Feldman A."/>
            <person name="Lin J.S."/>
            <person name="Chang W.E."/>
            <person name="Higgs B.W."/>
            <person name="Demirev P."/>
            <person name="Lindquist J."/>
            <person name="Liem A."/>
            <person name="Fochler E."/>
            <person name="Read T.D."/>
            <person name="Tapia R."/>
            <person name="Johnson S."/>
            <person name="Bishop-Lilly K.A."/>
            <person name="Detter C."/>
            <person name="Han C."/>
            <person name="Sozhamannan S."/>
            <person name="Rosenzweig C.N."/>
            <person name="Skowronski E.W."/>
        </authorList>
    </citation>
    <scope>NUCLEOTIDE SEQUENCE [LARGE SCALE GENOMIC DNA]</scope>
    <source>
        <strain evidence="12 13">Y4G10-17</strain>
    </source>
</reference>
<evidence type="ECO:0000256" key="1">
    <source>
        <dbReference type="ARBA" id="ARBA00004141"/>
    </source>
</evidence>
<dbReference type="InterPro" id="IPR029151">
    <property type="entry name" value="Sensor-like_sf"/>
</dbReference>
<keyword evidence="8" id="KW-0175">Coiled coil</keyword>
<dbReference type="GO" id="GO:0006935">
    <property type="term" value="P:chemotaxis"/>
    <property type="evidence" value="ECO:0007669"/>
    <property type="project" value="InterPro"/>
</dbReference>
<evidence type="ECO:0008006" key="14">
    <source>
        <dbReference type="Google" id="ProtNLM"/>
    </source>
</evidence>
<dbReference type="EMBL" id="PIPO01000002">
    <property type="protein sequence ID" value="RUO33765.1"/>
    <property type="molecule type" value="Genomic_DNA"/>
</dbReference>
<dbReference type="AlphaFoldDB" id="A0A432WJ37"/>
<evidence type="ECO:0000256" key="7">
    <source>
        <dbReference type="PROSITE-ProRule" id="PRU00284"/>
    </source>
</evidence>
<feature type="coiled-coil region" evidence="8">
    <location>
        <begin position="426"/>
        <end position="460"/>
    </location>
</feature>
<dbReference type="PRINTS" id="PR00260">
    <property type="entry name" value="CHEMTRNSDUCR"/>
</dbReference>
<dbReference type="InterPro" id="IPR033462">
    <property type="entry name" value="Cache_3-Cache_2"/>
</dbReference>
<dbReference type="PANTHER" id="PTHR32089">
    <property type="entry name" value="METHYL-ACCEPTING CHEMOTAXIS PROTEIN MCPB"/>
    <property type="match status" value="1"/>
</dbReference>
<dbReference type="GO" id="GO:0004888">
    <property type="term" value="F:transmembrane signaling receptor activity"/>
    <property type="evidence" value="ECO:0007669"/>
    <property type="project" value="InterPro"/>
</dbReference>
<evidence type="ECO:0000256" key="4">
    <source>
        <dbReference type="ARBA" id="ARBA00023136"/>
    </source>
</evidence>
<evidence type="ECO:0000259" key="10">
    <source>
        <dbReference type="PROSITE" id="PS50111"/>
    </source>
</evidence>
<dbReference type="SUPFAM" id="SSF103190">
    <property type="entry name" value="Sensory domain-like"/>
    <property type="match status" value="1"/>
</dbReference>
<dbReference type="GO" id="GO:0007165">
    <property type="term" value="P:signal transduction"/>
    <property type="evidence" value="ECO:0007669"/>
    <property type="project" value="UniProtKB-KW"/>
</dbReference>
<dbReference type="SMART" id="SM00304">
    <property type="entry name" value="HAMP"/>
    <property type="match status" value="1"/>
</dbReference>
<keyword evidence="3 9" id="KW-1133">Transmembrane helix</keyword>
<dbReference type="SMART" id="SM00283">
    <property type="entry name" value="MA"/>
    <property type="match status" value="1"/>
</dbReference>
<dbReference type="InterPro" id="IPR004090">
    <property type="entry name" value="Chemotax_Me-accpt_rcpt"/>
</dbReference>
<feature type="transmembrane region" description="Helical" evidence="9">
    <location>
        <begin position="289"/>
        <end position="313"/>
    </location>
</feature>
<dbReference type="GO" id="GO:0016020">
    <property type="term" value="C:membrane"/>
    <property type="evidence" value="ECO:0007669"/>
    <property type="project" value="UniProtKB-SubCell"/>
</dbReference>
<evidence type="ECO:0000313" key="13">
    <source>
        <dbReference type="Proteomes" id="UP000287823"/>
    </source>
</evidence>